<name>A0A1K1PHB5_9PSEU</name>
<dbReference type="RefSeq" id="WP_072474818.1">
    <property type="nucleotide sequence ID" value="NZ_FPJG01000006.1"/>
</dbReference>
<dbReference type="PROSITE" id="PS51704">
    <property type="entry name" value="GP_PDE"/>
    <property type="match status" value="1"/>
</dbReference>
<protein>
    <submittedName>
        <fullName evidence="3">Glycerophosphoryl diester phosphodiesterase</fullName>
    </submittedName>
</protein>
<evidence type="ECO:0000256" key="1">
    <source>
        <dbReference type="SAM" id="MobiDB-lite"/>
    </source>
</evidence>
<dbReference type="Proteomes" id="UP000182740">
    <property type="component" value="Unassembled WGS sequence"/>
</dbReference>
<dbReference type="SUPFAM" id="SSF51695">
    <property type="entry name" value="PLC-like phosphodiesterases"/>
    <property type="match status" value="1"/>
</dbReference>
<organism evidence="3 4">
    <name type="scientific">Amycolatopsis australiensis</name>
    <dbReference type="NCBI Taxonomy" id="546364"/>
    <lineage>
        <taxon>Bacteria</taxon>
        <taxon>Bacillati</taxon>
        <taxon>Actinomycetota</taxon>
        <taxon>Actinomycetes</taxon>
        <taxon>Pseudonocardiales</taxon>
        <taxon>Pseudonocardiaceae</taxon>
        <taxon>Amycolatopsis</taxon>
    </lineage>
</organism>
<dbReference type="GO" id="GO:0006629">
    <property type="term" value="P:lipid metabolic process"/>
    <property type="evidence" value="ECO:0007669"/>
    <property type="project" value="InterPro"/>
</dbReference>
<dbReference type="Gene3D" id="3.20.20.190">
    <property type="entry name" value="Phosphatidylinositol (PI) phosphodiesterase"/>
    <property type="match status" value="1"/>
</dbReference>
<dbReference type="GO" id="GO:0008081">
    <property type="term" value="F:phosphoric diester hydrolase activity"/>
    <property type="evidence" value="ECO:0007669"/>
    <property type="project" value="InterPro"/>
</dbReference>
<dbReference type="Pfam" id="PF03009">
    <property type="entry name" value="GDPD"/>
    <property type="match status" value="1"/>
</dbReference>
<proteinExistence type="predicted"/>
<reference evidence="4" key="1">
    <citation type="submission" date="2016-11" db="EMBL/GenBank/DDBJ databases">
        <authorList>
            <person name="Varghese N."/>
            <person name="Submissions S."/>
        </authorList>
    </citation>
    <scope>NUCLEOTIDE SEQUENCE [LARGE SCALE GENOMIC DNA]</scope>
    <source>
        <strain evidence="4">DSM 44671</strain>
    </source>
</reference>
<accession>A0A1K1PHB5</accession>
<keyword evidence="4" id="KW-1185">Reference proteome</keyword>
<evidence type="ECO:0000313" key="4">
    <source>
        <dbReference type="Proteomes" id="UP000182740"/>
    </source>
</evidence>
<dbReference type="PANTHER" id="PTHR46211:SF1">
    <property type="entry name" value="GLYCEROPHOSPHODIESTER PHOSPHODIESTERASE, CYTOPLASMIC"/>
    <property type="match status" value="1"/>
</dbReference>
<dbReference type="InterPro" id="IPR017946">
    <property type="entry name" value="PLC-like_Pdiesterase_TIM-brl"/>
</dbReference>
<dbReference type="InterPro" id="IPR030395">
    <property type="entry name" value="GP_PDE_dom"/>
</dbReference>
<evidence type="ECO:0000259" key="2">
    <source>
        <dbReference type="PROSITE" id="PS51704"/>
    </source>
</evidence>
<evidence type="ECO:0000313" key="3">
    <source>
        <dbReference type="EMBL" id="SFW46980.1"/>
    </source>
</evidence>
<dbReference type="STRING" id="546364.SAMN04489730_0634"/>
<sequence length="247" mass="26936">MAAPGWLTSSPIAHRGLHGDGAEAPENTMPAFARALEADVPFEFDVQLSRDGVPVVLHDADFSRMAVNGSGPVRELDWARIGELRIGAAEERVPRLDDVLELVNGRVPVVVDVRRWGFDRSSALERAVTERLRGYPDAAVVQSFDPVAVGRFRRLVPDRAVGQASGSLPSAGPVKALLGRMMLTNAVMRPDYLAYELAALPDPFVTFWRTARRPVIAYTAHSPEEADRASRLADGYFFSGFVPGTRA</sequence>
<gene>
    <name evidence="3" type="ORF">SAMN04489730_0634</name>
</gene>
<dbReference type="AlphaFoldDB" id="A0A1K1PHB5"/>
<dbReference type="OrthoDB" id="3268277at2"/>
<feature type="domain" description="GP-PDE" evidence="2">
    <location>
        <begin position="9"/>
        <end position="247"/>
    </location>
</feature>
<dbReference type="PANTHER" id="PTHR46211">
    <property type="entry name" value="GLYCEROPHOSPHORYL DIESTER PHOSPHODIESTERASE"/>
    <property type="match status" value="1"/>
</dbReference>
<dbReference type="EMBL" id="FPJG01000006">
    <property type="protein sequence ID" value="SFW46980.1"/>
    <property type="molecule type" value="Genomic_DNA"/>
</dbReference>
<feature type="region of interest" description="Disordered" evidence="1">
    <location>
        <begin position="1"/>
        <end position="26"/>
    </location>
</feature>